<name>A0A261Y8M6_9FUNG</name>
<dbReference type="Pfam" id="PF12108">
    <property type="entry name" value="SF3a60_bindingd"/>
    <property type="match status" value="1"/>
</dbReference>
<feature type="region of interest" description="Disordered" evidence="8">
    <location>
        <begin position="339"/>
        <end position="364"/>
    </location>
</feature>
<evidence type="ECO:0000256" key="3">
    <source>
        <dbReference type="ARBA" id="ARBA00022553"/>
    </source>
</evidence>
<organism evidence="10 11">
    <name type="scientific">Bifiguratus adelaidae</name>
    <dbReference type="NCBI Taxonomy" id="1938954"/>
    <lineage>
        <taxon>Eukaryota</taxon>
        <taxon>Fungi</taxon>
        <taxon>Fungi incertae sedis</taxon>
        <taxon>Mucoromycota</taxon>
        <taxon>Mucoromycotina</taxon>
        <taxon>Endogonomycetes</taxon>
        <taxon>Endogonales</taxon>
        <taxon>Endogonales incertae sedis</taxon>
        <taxon>Bifiguratus</taxon>
    </lineage>
</organism>
<comment type="subcellular location">
    <subcellularLocation>
        <location evidence="1">Nucleus</location>
    </subcellularLocation>
</comment>
<keyword evidence="6" id="KW-0862">Zinc</keyword>
<dbReference type="Pfam" id="PF12171">
    <property type="entry name" value="zf-C2H2_jaz"/>
    <property type="match status" value="1"/>
</dbReference>
<comment type="similarity">
    <text evidence="2">Belongs to the SF3A3 family.</text>
</comment>
<evidence type="ECO:0000256" key="2">
    <source>
        <dbReference type="ARBA" id="ARBA00008776"/>
    </source>
</evidence>
<dbReference type="InterPro" id="IPR013087">
    <property type="entry name" value="Znf_C2H2_type"/>
</dbReference>
<dbReference type="Pfam" id="PF11931">
    <property type="entry name" value="SF3a60_Prp9_C"/>
    <property type="match status" value="1"/>
</dbReference>
<comment type="caution">
    <text evidence="10">The sequence shown here is derived from an EMBL/GenBank/DDBJ whole genome shotgun (WGS) entry which is preliminary data.</text>
</comment>
<dbReference type="PROSITE" id="PS00028">
    <property type="entry name" value="ZINC_FINGER_C2H2_1"/>
    <property type="match status" value="1"/>
</dbReference>
<dbReference type="SMART" id="SM00451">
    <property type="entry name" value="ZnF_U1"/>
    <property type="match status" value="1"/>
</dbReference>
<evidence type="ECO:0000256" key="1">
    <source>
        <dbReference type="ARBA" id="ARBA00004123"/>
    </source>
</evidence>
<feature type="compositionally biased region" description="Acidic residues" evidence="8">
    <location>
        <begin position="345"/>
        <end position="364"/>
    </location>
</feature>
<dbReference type="SUPFAM" id="SSF57667">
    <property type="entry name" value="beta-beta-alpha zinc fingers"/>
    <property type="match status" value="1"/>
</dbReference>
<dbReference type="InterPro" id="IPR051421">
    <property type="entry name" value="RNA_Proc_DNA_Dmg_Regulator"/>
</dbReference>
<dbReference type="Pfam" id="PF16837">
    <property type="entry name" value="SF3A3"/>
    <property type="match status" value="1"/>
</dbReference>
<dbReference type="InterPro" id="IPR000690">
    <property type="entry name" value="Matrin/U1-C_Znf_C2H2"/>
</dbReference>
<dbReference type="InterPro" id="IPR021966">
    <property type="entry name" value="SF3a60_bindingd"/>
</dbReference>
<evidence type="ECO:0000313" key="11">
    <source>
        <dbReference type="Proteomes" id="UP000242875"/>
    </source>
</evidence>
<dbReference type="GO" id="GO:0003723">
    <property type="term" value="F:RNA binding"/>
    <property type="evidence" value="ECO:0007669"/>
    <property type="project" value="InterPro"/>
</dbReference>
<dbReference type="OrthoDB" id="2160351at2759"/>
<keyword evidence="3" id="KW-0597">Phosphoprotein</keyword>
<proteinExistence type="inferred from homology"/>
<dbReference type="PROSITE" id="PS50171">
    <property type="entry name" value="ZF_MATRIN"/>
    <property type="match status" value="1"/>
</dbReference>
<dbReference type="AlphaFoldDB" id="A0A261Y8M6"/>
<dbReference type="PANTHER" id="PTHR12786">
    <property type="entry name" value="SPLICING FACTOR SF3A-RELATED"/>
    <property type="match status" value="1"/>
</dbReference>
<accession>A0A261Y8M6</accession>
<keyword evidence="7" id="KW-0539">Nucleus</keyword>
<evidence type="ECO:0000313" key="10">
    <source>
        <dbReference type="EMBL" id="OZJ06928.1"/>
    </source>
</evidence>
<protein>
    <recommendedName>
        <fullName evidence="9">Matrin-type domain-containing protein</fullName>
    </recommendedName>
</protein>
<dbReference type="InterPro" id="IPR022755">
    <property type="entry name" value="Znf_C2H2_jaz"/>
</dbReference>
<keyword evidence="11" id="KW-1185">Reference proteome</keyword>
<dbReference type="GO" id="GO:0000398">
    <property type="term" value="P:mRNA splicing, via spliceosome"/>
    <property type="evidence" value="ECO:0007669"/>
    <property type="project" value="InterPro"/>
</dbReference>
<evidence type="ECO:0000259" key="9">
    <source>
        <dbReference type="PROSITE" id="PS50171"/>
    </source>
</evidence>
<evidence type="ECO:0000256" key="5">
    <source>
        <dbReference type="ARBA" id="ARBA00022771"/>
    </source>
</evidence>
<dbReference type="EMBL" id="MVBO01000001">
    <property type="protein sequence ID" value="OZJ06928.1"/>
    <property type="molecule type" value="Genomic_DNA"/>
</dbReference>
<sequence>MDTVIEQQRSAHEEIERLEQAIISQYLLPKKTHKEKLTFEHRVNDYLDRIANTSAKLCDLYTDRDGTRAKQIQALSAPNEFSEFYERLKSIKDHHRRYPNQHFEPMEVEFLREAEKGTEDDDLDRLFSGEESNGRFLDLNNIFEAYINLKGVSKMGYLAFLSRFDDFADIYPKHIKKSAEYKSYLTLLYQYLESFFSRAKPLYNLPDLRERTRKQFDQQWSEGKVPGWEKKLGEDDVDMNGEAMFCLACEKQFSNQAVFENHLKGKKHVKAQAALASKQGADVGSVVEKREKARMEKEEKEKQVAWFETLISKYAEVLGQEREDTKANVERKQALTDRERALEQEQQENIEDTNELGSDSDDDDDKIYNPLKLPLGWDGKPIPYWLYKLHGLGVEYPCEICGNYVYMGRKAFDKHFQEWRHAQGMRALAIPNTRQFHEITLIEDAYALWEKIKATTKSEETKADQIEEYEDERGNVFSKKTYDDLKRQGIL</sequence>
<dbReference type="PANTHER" id="PTHR12786:SF2">
    <property type="entry name" value="SPLICING FACTOR 3A SUBUNIT 3"/>
    <property type="match status" value="1"/>
</dbReference>
<evidence type="ECO:0000256" key="8">
    <source>
        <dbReference type="SAM" id="MobiDB-lite"/>
    </source>
</evidence>
<dbReference type="SMART" id="SM00355">
    <property type="entry name" value="ZnF_C2H2"/>
    <property type="match status" value="2"/>
</dbReference>
<dbReference type="InterPro" id="IPR031774">
    <property type="entry name" value="SF3A3_dom"/>
</dbReference>
<evidence type="ECO:0000256" key="7">
    <source>
        <dbReference type="ARBA" id="ARBA00023242"/>
    </source>
</evidence>
<feature type="domain" description="Matrin-type" evidence="9">
    <location>
        <begin position="396"/>
        <end position="427"/>
    </location>
</feature>
<dbReference type="InterPro" id="IPR003604">
    <property type="entry name" value="Matrin/U1-like-C_Znf_C2H2"/>
</dbReference>
<dbReference type="InterPro" id="IPR036236">
    <property type="entry name" value="Znf_C2H2_sf"/>
</dbReference>
<evidence type="ECO:0000256" key="6">
    <source>
        <dbReference type="ARBA" id="ARBA00022833"/>
    </source>
</evidence>
<gene>
    <name evidence="10" type="ORF">BZG36_00173</name>
</gene>
<dbReference type="InterPro" id="IPR024598">
    <property type="entry name" value="SF3a60/Prp9_C"/>
</dbReference>
<keyword evidence="5" id="KW-0863">Zinc-finger</keyword>
<dbReference type="GO" id="GO:0005681">
    <property type="term" value="C:spliceosomal complex"/>
    <property type="evidence" value="ECO:0007669"/>
    <property type="project" value="InterPro"/>
</dbReference>
<dbReference type="Proteomes" id="UP000242875">
    <property type="component" value="Unassembled WGS sequence"/>
</dbReference>
<dbReference type="Gene3D" id="3.30.160.60">
    <property type="entry name" value="Classic Zinc Finger"/>
    <property type="match status" value="1"/>
</dbReference>
<keyword evidence="4" id="KW-0479">Metal-binding</keyword>
<reference evidence="10 11" key="1">
    <citation type="journal article" date="2017" name="Mycologia">
        <title>Bifiguratus adelaidae, gen. et sp. nov., a new member of Mucoromycotina in endophytic and soil-dwelling habitats.</title>
        <authorList>
            <person name="Torres-Cruz T.J."/>
            <person name="Billingsley Tobias T.L."/>
            <person name="Almatruk M."/>
            <person name="Hesse C."/>
            <person name="Kuske C.R."/>
            <person name="Desiro A."/>
            <person name="Benucci G.M."/>
            <person name="Bonito G."/>
            <person name="Stajich J.E."/>
            <person name="Dunlap C."/>
            <person name="Arnold A.E."/>
            <person name="Porras-Alfaro A."/>
        </authorList>
    </citation>
    <scope>NUCLEOTIDE SEQUENCE [LARGE SCALE GENOMIC DNA]</scope>
    <source>
        <strain evidence="10 11">AZ0501</strain>
    </source>
</reference>
<evidence type="ECO:0000256" key="4">
    <source>
        <dbReference type="ARBA" id="ARBA00022723"/>
    </source>
</evidence>
<dbReference type="GO" id="GO:0008270">
    <property type="term" value="F:zinc ion binding"/>
    <property type="evidence" value="ECO:0007669"/>
    <property type="project" value="UniProtKB-KW"/>
</dbReference>